<organism evidence="2">
    <name type="scientific">Chlorella variabilis</name>
    <name type="common">Green alga</name>
    <dbReference type="NCBI Taxonomy" id="554065"/>
    <lineage>
        <taxon>Eukaryota</taxon>
        <taxon>Viridiplantae</taxon>
        <taxon>Chlorophyta</taxon>
        <taxon>core chlorophytes</taxon>
        <taxon>Trebouxiophyceae</taxon>
        <taxon>Chlorellales</taxon>
        <taxon>Chlorellaceae</taxon>
        <taxon>Chlorella clade</taxon>
        <taxon>Chlorella</taxon>
    </lineage>
</organism>
<proteinExistence type="predicted"/>
<name>E1ZGA9_CHLVA</name>
<dbReference type="GeneID" id="17354753"/>
<reference evidence="1 2" key="1">
    <citation type="journal article" date="2010" name="Plant Cell">
        <title>The Chlorella variabilis NC64A genome reveals adaptation to photosymbiosis, coevolution with viruses, and cryptic sex.</title>
        <authorList>
            <person name="Blanc G."/>
            <person name="Duncan G."/>
            <person name="Agarkova I."/>
            <person name="Borodovsky M."/>
            <person name="Gurnon J."/>
            <person name="Kuo A."/>
            <person name="Lindquist E."/>
            <person name="Lucas S."/>
            <person name="Pangilinan J."/>
            <person name="Polle J."/>
            <person name="Salamov A."/>
            <person name="Terry A."/>
            <person name="Yamada T."/>
            <person name="Dunigan D.D."/>
            <person name="Grigoriev I.V."/>
            <person name="Claverie J.M."/>
            <person name="Van Etten J.L."/>
        </authorList>
    </citation>
    <scope>NUCLEOTIDE SEQUENCE [LARGE SCALE GENOMIC DNA]</scope>
    <source>
        <strain evidence="1 2">NC64A</strain>
    </source>
</reference>
<gene>
    <name evidence="1" type="ORF">CHLNCDRAFT_134171</name>
</gene>
<evidence type="ECO:0000313" key="1">
    <source>
        <dbReference type="EMBL" id="EFN55122.1"/>
    </source>
</evidence>
<keyword evidence="2" id="KW-1185">Reference proteome</keyword>
<protein>
    <submittedName>
        <fullName evidence="1">Expressed protein</fullName>
    </submittedName>
</protein>
<dbReference type="OrthoDB" id="514559at2759"/>
<sequence>MRQALLARGHAPPKVEAMLTSSDAGIFIWGNKDTDSLDAAASTVEKLDFARNGPALAAYFHALQTDTWKPSKSMSQYKADHERRHRAANAALPRWVATQPSLEDIRQNARVPRSLLPTLEQLWASHQRAQQLAAS</sequence>
<dbReference type="KEGG" id="cvr:CHLNCDRAFT_134171"/>
<dbReference type="RefSeq" id="XP_005847224.1">
    <property type="nucleotide sequence ID" value="XM_005847162.1"/>
</dbReference>
<dbReference type="InParanoid" id="E1ZGA9"/>
<evidence type="ECO:0000313" key="2">
    <source>
        <dbReference type="Proteomes" id="UP000008141"/>
    </source>
</evidence>
<accession>E1ZGA9</accession>
<dbReference type="Proteomes" id="UP000008141">
    <property type="component" value="Unassembled WGS sequence"/>
</dbReference>
<dbReference type="EMBL" id="GL433845">
    <property type="protein sequence ID" value="EFN55122.1"/>
    <property type="molecule type" value="Genomic_DNA"/>
</dbReference>
<dbReference type="AlphaFoldDB" id="E1ZGA9"/>